<dbReference type="GO" id="GO:0007214">
    <property type="term" value="P:gamma-aminobutyric acid signaling pathway"/>
    <property type="evidence" value="ECO:0007669"/>
    <property type="project" value="TreeGrafter"/>
</dbReference>
<dbReference type="InterPro" id="IPR000337">
    <property type="entry name" value="GPCR_3"/>
</dbReference>
<evidence type="ECO:0000256" key="1">
    <source>
        <dbReference type="ARBA" id="ARBA00004141"/>
    </source>
</evidence>
<dbReference type="PROSITE" id="PS01186">
    <property type="entry name" value="EGF_2"/>
    <property type="match status" value="1"/>
</dbReference>
<evidence type="ECO:0000256" key="9">
    <source>
        <dbReference type="SAM" id="MobiDB-lite"/>
    </source>
</evidence>
<dbReference type="eggNOG" id="KOG1023">
    <property type="taxonomic scope" value="Eukaryota"/>
</dbReference>
<dbReference type="PRINTS" id="PR00248">
    <property type="entry name" value="GPCRMGR"/>
</dbReference>
<dbReference type="InterPro" id="IPR000742">
    <property type="entry name" value="EGF"/>
</dbReference>
<sequence>MADSQPLALLPDRGAALPLLPPLRAPTTLETVQGHAAPASAGARRTAANATRAGCRAKTDGGKQLNNNAPLAAAAAATDDRSDTRRGLCRDTSNDGCSFPLSAKARRAAVAAAPNKKECSSNNCSGENKVPIIMLDQQQQQQQQQHLATLCYSNTEAPAKARSNTNPPATSAAVVVGLVDWVAAALPAPVRSHRHSRCAAVPTSKSSRRTLPAPNQRDRPDSRGGCGSRASAAGSTSAQGPLRSGGRLRSPRWLLLSLLLAVAMLGLCAPSLPAASALDQQGGLPAPDLPMTPAASTVASDDGDGAPLAPLAPLARMNNLRIPNIGLDTTLGDTAGIAGPVELGVPLTGDSPSNNGGGGITLGSGAGATDRGGGTDGTTSETGRGTMPISELDWLCPNATKSFGLTGNSPAVPSKSGWILTSPNMPNLLLGGIPALASVTGFDFTFQSTSCYACYLRGNVTLYAIADTANATYDFLSTYPKFNLQASPPSSSLGALQMYNLVTFPVFGRPPGPLVNRTTTTTTTKRQALPYTDPEDARLQMMRREDDADDNDSDECEGDCTNVRRADTASDSTEAKVPPFYFPAAGRFALVVLNTTGQVLAFSPPLDVALVTNSLSLVQGPIANVPPLVQPTQPLTNVFFTQVAYPVVVRGDCQSAELLILRAYDAGNNITQSFTAVLNGSVTCNQTYSYATFAVSLTTGSWRLRVHGSPMRKNFPMLALPGRFEFYPRSISIAGLFERGLSFGSLVADIELASYLAAFMLNTNKTLFANVMPYTQFNLERQVTNCFDATVAVEATITSIQEQNVKGIIGPFCSSEAPAVTTVGAVYTVPTLSYSASDASLSNKAIYPYFARLSGGLLLQARLMSETVHYFQWKAVSLFQFSSLRLDDLLRVRLAAYNVRIIGDVEANGFSDLTSKLLLIRAQKCRVILFGGIAGVVPAQNFVNTLISLNMTAPEYTWIMSTSFATPYGTAVLSHPEIFPPLAGSFVFTVYPTYNQTILAEYSRLRFGAAPSTWGAEFATASRAAVSFSSLQYSSLPDLAYEAVLAYAHAVHQLVHVNRTEPTGAAIKDALFNIDYEGLLGHIFLDANGDRQNTFAASQFRYFPKDNLNYTAPALLITWDRQFHANISELYQTPDEFGNVGLHWPNGVVGMEPEDTPPAYVCTLPCINGTCIGPDSCVCTPGWRTETSVMSFKLSAAECGAPICGGAYGSVCVQGTCIAPGQCRCFDGWRGEDCAERIIVLYQRSAYKAPIILAFTLLFSVFALLLVFVLFLSPARRMLVLRSASPRFLILILIGCILAFGSVIVEYPYPVTTPRCVIRNWLYHLGFVLSVGALLFKTWRVAHIYNARTTSQFRKIDDPKLLVMLAGLLFVFVFYLVIWTAVDPAVAELIESNGVGYYRCPTSAWESVISGGELCLLLWGVWVAFKVRKAPTTFHEAKFIGMSIYNWLFTGVLVKAIILSVALNDADTIYILNGVFVFATFGVMMVLVFAPKLYLVVEGKGDAIYGTSVVVRHHVAPMEQINPRMQPFFISPGELLSDDFVGGNNPVVNGPRPTPGSNSSAAANQAALVRLQDLFSRPGTSRHHSDDDDVLVEQNPGAVCMAVPVARPGSSADAAALVELTCPGGGTQAPGGDPSATNNPVGSPNKLRRKLNFSDGSAFSSPTTATTATTAAISSPRSHRQSQPMDGGGHLHHRTHGRSGTTSPTVPGSPRHGAADRVLDHAENHRASPTDAARVAGAAATPFNWDLLSDHDRALATGILHHLRGMGGRPQDDGNMPGLSDYDENVLLRAKCRALRLEIHDLRKHLAIASGVEYVPSMAASPVFSSPNSRLQSPSERLSPNCSRTHQSRPIVLRSKFGMEFNSPGEHADDAVLPLEDSDSEEYVTAV</sequence>
<feature type="region of interest" description="Disordered" evidence="9">
    <location>
        <begin position="285"/>
        <end position="304"/>
    </location>
</feature>
<dbReference type="SUPFAM" id="SSF53822">
    <property type="entry name" value="Periplasmic binding protein-like I"/>
    <property type="match status" value="1"/>
</dbReference>
<evidence type="ECO:0000256" key="4">
    <source>
        <dbReference type="ARBA" id="ARBA00023040"/>
    </source>
</evidence>
<dbReference type="PANTHER" id="PTHR10519">
    <property type="entry name" value="GABA-B RECEPTOR"/>
    <property type="match status" value="1"/>
</dbReference>
<feature type="compositionally biased region" description="Low complexity" evidence="9">
    <location>
        <begin position="377"/>
        <end position="386"/>
    </location>
</feature>
<dbReference type="GO" id="GO:0038039">
    <property type="term" value="C:G protein-coupled receptor heterodimeric complex"/>
    <property type="evidence" value="ECO:0007669"/>
    <property type="project" value="TreeGrafter"/>
</dbReference>
<dbReference type="PhylomeDB" id="A0A0D2WX86"/>
<evidence type="ECO:0000256" key="7">
    <source>
        <dbReference type="ARBA" id="ARBA00023180"/>
    </source>
</evidence>
<dbReference type="PANTHER" id="PTHR10519:SF20">
    <property type="entry name" value="G-PROTEIN COUPLED RECEPTOR 156-RELATED"/>
    <property type="match status" value="1"/>
</dbReference>
<name>A0A0D2WX86_CAPO3</name>
<feature type="region of interest" description="Disordered" evidence="9">
    <location>
        <begin position="1823"/>
        <end position="1847"/>
    </location>
</feature>
<organism evidence="12 13">
    <name type="scientific">Capsaspora owczarzaki (strain ATCC 30864)</name>
    <dbReference type="NCBI Taxonomy" id="595528"/>
    <lineage>
        <taxon>Eukaryota</taxon>
        <taxon>Filasterea</taxon>
        <taxon>Capsaspora</taxon>
    </lineage>
</organism>
<feature type="region of interest" description="Disordered" evidence="9">
    <location>
        <begin position="192"/>
        <end position="246"/>
    </location>
</feature>
<dbReference type="OrthoDB" id="2129233at2759"/>
<evidence type="ECO:0000256" key="10">
    <source>
        <dbReference type="SAM" id="Phobius"/>
    </source>
</evidence>
<evidence type="ECO:0000256" key="5">
    <source>
        <dbReference type="ARBA" id="ARBA00023136"/>
    </source>
</evidence>
<feature type="domain" description="G-protein coupled receptors family 3 profile" evidence="11">
    <location>
        <begin position="1251"/>
        <end position="1497"/>
    </location>
</feature>
<dbReference type="Gene3D" id="3.40.50.2300">
    <property type="match status" value="2"/>
</dbReference>
<feature type="compositionally biased region" description="Low complexity" evidence="9">
    <location>
        <begin position="228"/>
        <end position="246"/>
    </location>
</feature>
<accession>A0A0D2WX86</accession>
<keyword evidence="2 10" id="KW-0812">Transmembrane</keyword>
<dbReference type="InterPro" id="IPR001828">
    <property type="entry name" value="ANF_lig-bd_rcpt"/>
</dbReference>
<dbReference type="SMART" id="SM00181">
    <property type="entry name" value="EGF"/>
    <property type="match status" value="2"/>
</dbReference>
<feature type="compositionally biased region" description="Polar residues" evidence="9">
    <location>
        <begin position="1823"/>
        <end position="1845"/>
    </location>
</feature>
<keyword evidence="6" id="KW-0675">Receptor</keyword>
<comment type="subcellular location">
    <subcellularLocation>
        <location evidence="1">Membrane</location>
        <topology evidence="1">Multi-pass membrane protein</topology>
    </subcellularLocation>
</comment>
<feature type="region of interest" description="Disordered" evidence="9">
    <location>
        <begin position="346"/>
        <end position="387"/>
    </location>
</feature>
<keyword evidence="5 10" id="KW-0472">Membrane</keyword>
<dbReference type="eggNOG" id="KOG4418">
    <property type="taxonomic scope" value="Eukaryota"/>
</dbReference>
<dbReference type="InterPro" id="IPR017978">
    <property type="entry name" value="GPCR_3_C"/>
</dbReference>
<evidence type="ECO:0000256" key="8">
    <source>
        <dbReference type="ARBA" id="ARBA00023224"/>
    </source>
</evidence>
<keyword evidence="8" id="KW-0807">Transducer</keyword>
<keyword evidence="7" id="KW-0325">Glycoprotein</keyword>
<keyword evidence="3 10" id="KW-1133">Transmembrane helix</keyword>
<evidence type="ECO:0000313" key="12">
    <source>
        <dbReference type="EMBL" id="KJE97740.1"/>
    </source>
</evidence>
<dbReference type="GO" id="GO:0004965">
    <property type="term" value="F:G protein-coupled GABA receptor activity"/>
    <property type="evidence" value="ECO:0007669"/>
    <property type="project" value="InterPro"/>
</dbReference>
<evidence type="ECO:0000256" key="3">
    <source>
        <dbReference type="ARBA" id="ARBA00022989"/>
    </source>
</evidence>
<evidence type="ECO:0000313" key="13">
    <source>
        <dbReference type="Proteomes" id="UP000008743"/>
    </source>
</evidence>
<evidence type="ECO:0000256" key="6">
    <source>
        <dbReference type="ARBA" id="ARBA00023170"/>
    </source>
</evidence>
<feature type="compositionally biased region" description="Gly residues" evidence="9">
    <location>
        <begin position="355"/>
        <end position="376"/>
    </location>
</feature>
<dbReference type="Pfam" id="PF00003">
    <property type="entry name" value="7tm_3"/>
    <property type="match status" value="1"/>
</dbReference>
<dbReference type="Gene3D" id="2.10.25.10">
    <property type="entry name" value="Laminin"/>
    <property type="match status" value="1"/>
</dbReference>
<evidence type="ECO:0000259" key="11">
    <source>
        <dbReference type="PROSITE" id="PS50259"/>
    </source>
</evidence>
<dbReference type="InterPro" id="IPR002455">
    <property type="entry name" value="GPCR3_GABA-B"/>
</dbReference>
<dbReference type="EMBL" id="KE346375">
    <property type="protein sequence ID" value="KJE97740.1"/>
    <property type="molecule type" value="Genomic_DNA"/>
</dbReference>
<feature type="transmembrane region" description="Helical" evidence="10">
    <location>
        <begin position="1445"/>
        <end position="1463"/>
    </location>
</feature>
<dbReference type="Proteomes" id="UP000008743">
    <property type="component" value="Unassembled WGS sequence"/>
</dbReference>
<dbReference type="InParanoid" id="A0A0D2WX86"/>
<dbReference type="PROSITE" id="PS50259">
    <property type="entry name" value="G_PROTEIN_RECEP_F3_4"/>
    <property type="match status" value="1"/>
</dbReference>
<feature type="transmembrane region" description="Helical" evidence="10">
    <location>
        <begin position="1321"/>
        <end position="1340"/>
    </location>
</feature>
<dbReference type="PROSITE" id="PS00022">
    <property type="entry name" value="EGF_1"/>
    <property type="match status" value="1"/>
</dbReference>
<dbReference type="Pfam" id="PF01094">
    <property type="entry name" value="ANF_receptor"/>
    <property type="match status" value="1"/>
</dbReference>
<dbReference type="InterPro" id="IPR028082">
    <property type="entry name" value="Peripla_BP_I"/>
</dbReference>
<feature type="transmembrane region" description="Helical" evidence="10">
    <location>
        <begin position="1288"/>
        <end position="1309"/>
    </location>
</feature>
<feature type="region of interest" description="Disordered" evidence="9">
    <location>
        <begin position="1625"/>
        <end position="1714"/>
    </location>
</feature>
<gene>
    <name evidence="12" type="ORF">CAOG_007844</name>
</gene>
<reference evidence="13" key="1">
    <citation type="submission" date="2011-02" db="EMBL/GenBank/DDBJ databases">
        <title>The Genome Sequence of Capsaspora owczarzaki ATCC 30864.</title>
        <authorList>
            <person name="Russ C."/>
            <person name="Cuomo C."/>
            <person name="Burger G."/>
            <person name="Gray M.W."/>
            <person name="Holland P.W.H."/>
            <person name="King N."/>
            <person name="Lang F.B.F."/>
            <person name="Roger A.J."/>
            <person name="Ruiz-Trillo I."/>
            <person name="Young S.K."/>
            <person name="Zeng Q."/>
            <person name="Gargeya S."/>
            <person name="Alvarado L."/>
            <person name="Berlin A."/>
            <person name="Chapman S.B."/>
            <person name="Chen Z."/>
            <person name="Freedman E."/>
            <person name="Gellesch M."/>
            <person name="Goldberg J."/>
            <person name="Griggs A."/>
            <person name="Gujja S."/>
            <person name="Heilman E."/>
            <person name="Heiman D."/>
            <person name="Howarth C."/>
            <person name="Mehta T."/>
            <person name="Neiman D."/>
            <person name="Pearson M."/>
            <person name="Roberts A."/>
            <person name="Saif S."/>
            <person name="Shea T."/>
            <person name="Shenoy N."/>
            <person name="Sisk P."/>
            <person name="Stolte C."/>
            <person name="Sykes S."/>
            <person name="White J."/>
            <person name="Yandava C."/>
            <person name="Haas B."/>
            <person name="Nusbaum C."/>
            <person name="Birren B."/>
        </authorList>
    </citation>
    <scope>NUCLEOTIDE SEQUENCE</scope>
    <source>
        <strain evidence="13">ATCC 30864</strain>
    </source>
</reference>
<feature type="transmembrane region" description="Helical" evidence="10">
    <location>
        <begin position="1361"/>
        <end position="1382"/>
    </location>
</feature>
<feature type="region of interest" description="Disordered" evidence="9">
    <location>
        <begin position="513"/>
        <end position="533"/>
    </location>
</feature>
<protein>
    <recommendedName>
        <fullName evidence="11">G-protein coupled receptors family 3 profile domain-containing protein</fullName>
    </recommendedName>
</protein>
<feature type="compositionally biased region" description="Low complexity" evidence="9">
    <location>
        <begin position="1657"/>
        <end position="1675"/>
    </location>
</feature>
<feature type="transmembrane region" description="Helical" evidence="10">
    <location>
        <begin position="1469"/>
        <end position="1490"/>
    </location>
</feature>
<proteinExistence type="predicted"/>
<evidence type="ECO:0000256" key="2">
    <source>
        <dbReference type="ARBA" id="ARBA00022692"/>
    </source>
</evidence>
<keyword evidence="13" id="KW-1185">Reference proteome</keyword>
<feature type="transmembrane region" description="Helical" evidence="10">
    <location>
        <begin position="1251"/>
        <end position="1272"/>
    </location>
</feature>
<keyword evidence="4" id="KW-0297">G-protein coupled receptor</keyword>